<evidence type="ECO:0000313" key="1">
    <source>
        <dbReference type="EMBL" id="KAJ0093052.1"/>
    </source>
</evidence>
<proteinExistence type="predicted"/>
<sequence>MNVKEEFPSLVKLTVKKCPRLKNMPWFSSLQHLELRHCNEMILSLLENNPCLRANLSATRNSKPLLIGIFGDHNLASVLKELQHLTALEHLTIMYCPSLASLPANFRNFSMLKSLYILSCPELASLPEELQHVTSLQSLEIHSCPAFENLPGWIGNLSGLTSLALSDCQAIVSLPEGLHHLTSLQHLSIRECPRLEHRCKKNLGEDWWKIAHIPHIYIGSTAPKELQ</sequence>
<organism evidence="1 2">
    <name type="scientific">Pistacia atlantica</name>
    <dbReference type="NCBI Taxonomy" id="434234"/>
    <lineage>
        <taxon>Eukaryota</taxon>
        <taxon>Viridiplantae</taxon>
        <taxon>Streptophyta</taxon>
        <taxon>Embryophyta</taxon>
        <taxon>Tracheophyta</taxon>
        <taxon>Spermatophyta</taxon>
        <taxon>Magnoliopsida</taxon>
        <taxon>eudicotyledons</taxon>
        <taxon>Gunneridae</taxon>
        <taxon>Pentapetalae</taxon>
        <taxon>rosids</taxon>
        <taxon>malvids</taxon>
        <taxon>Sapindales</taxon>
        <taxon>Anacardiaceae</taxon>
        <taxon>Pistacia</taxon>
    </lineage>
</organism>
<dbReference type="Proteomes" id="UP001164250">
    <property type="component" value="Chromosome 7"/>
</dbReference>
<protein>
    <submittedName>
        <fullName evidence="1">Uncharacterized protein</fullName>
    </submittedName>
</protein>
<name>A0ACC1B2E8_9ROSI</name>
<evidence type="ECO:0000313" key="2">
    <source>
        <dbReference type="Proteomes" id="UP001164250"/>
    </source>
</evidence>
<keyword evidence="2" id="KW-1185">Reference proteome</keyword>
<gene>
    <name evidence="1" type="ORF">Patl1_26463</name>
</gene>
<accession>A0ACC1B2E8</accession>
<comment type="caution">
    <text evidence="1">The sequence shown here is derived from an EMBL/GenBank/DDBJ whole genome shotgun (WGS) entry which is preliminary data.</text>
</comment>
<dbReference type="EMBL" id="CM047903">
    <property type="protein sequence ID" value="KAJ0093052.1"/>
    <property type="molecule type" value="Genomic_DNA"/>
</dbReference>
<reference evidence="2" key="1">
    <citation type="journal article" date="2023" name="G3 (Bethesda)">
        <title>Genome assembly and association tests identify interacting loci associated with vigor, precocity, and sex in interspecific pistachio rootstocks.</title>
        <authorList>
            <person name="Palmer W."/>
            <person name="Jacygrad E."/>
            <person name="Sagayaradj S."/>
            <person name="Cavanaugh K."/>
            <person name="Han R."/>
            <person name="Bertier L."/>
            <person name="Beede B."/>
            <person name="Kafkas S."/>
            <person name="Golino D."/>
            <person name="Preece J."/>
            <person name="Michelmore R."/>
        </authorList>
    </citation>
    <scope>NUCLEOTIDE SEQUENCE [LARGE SCALE GENOMIC DNA]</scope>
</reference>